<feature type="domain" description="SGNH hydrolase-type esterase" evidence="1">
    <location>
        <begin position="171"/>
        <end position="333"/>
    </location>
</feature>
<accession>A0A8J2UAA9</accession>
<protein>
    <recommendedName>
        <fullName evidence="1">SGNH hydrolase-type esterase domain-containing protein</fullName>
    </recommendedName>
</protein>
<organism evidence="2 3">
    <name type="scientific">Puia dinghuensis</name>
    <dbReference type="NCBI Taxonomy" id="1792502"/>
    <lineage>
        <taxon>Bacteria</taxon>
        <taxon>Pseudomonadati</taxon>
        <taxon>Bacteroidota</taxon>
        <taxon>Chitinophagia</taxon>
        <taxon>Chitinophagales</taxon>
        <taxon>Chitinophagaceae</taxon>
        <taxon>Puia</taxon>
    </lineage>
</organism>
<proteinExistence type="predicted"/>
<dbReference type="InterPro" id="IPR036514">
    <property type="entry name" value="SGNH_hydro_sf"/>
</dbReference>
<evidence type="ECO:0000259" key="1">
    <source>
        <dbReference type="Pfam" id="PF13472"/>
    </source>
</evidence>
<dbReference type="PANTHER" id="PTHR30383:SF5">
    <property type="entry name" value="SGNH HYDROLASE-TYPE ESTERASE DOMAIN-CONTAINING PROTEIN"/>
    <property type="match status" value="1"/>
</dbReference>
<dbReference type="GO" id="GO:0004622">
    <property type="term" value="F:phosphatidylcholine lysophospholipase activity"/>
    <property type="evidence" value="ECO:0007669"/>
    <property type="project" value="TreeGrafter"/>
</dbReference>
<reference evidence="2" key="1">
    <citation type="journal article" date="2014" name="Int. J. Syst. Evol. Microbiol.">
        <title>Complete genome sequence of Corynebacterium casei LMG S-19264T (=DSM 44701T), isolated from a smear-ripened cheese.</title>
        <authorList>
            <consortium name="US DOE Joint Genome Institute (JGI-PGF)"/>
            <person name="Walter F."/>
            <person name="Albersmeier A."/>
            <person name="Kalinowski J."/>
            <person name="Ruckert C."/>
        </authorList>
    </citation>
    <scope>NUCLEOTIDE SEQUENCE</scope>
    <source>
        <strain evidence="2">CGMCC 1.15448</strain>
    </source>
</reference>
<keyword evidence="3" id="KW-1185">Reference proteome</keyword>
<dbReference type="EMBL" id="BMJC01000001">
    <property type="protein sequence ID" value="GGA90247.1"/>
    <property type="molecule type" value="Genomic_DNA"/>
</dbReference>
<evidence type="ECO:0000313" key="3">
    <source>
        <dbReference type="Proteomes" id="UP000607559"/>
    </source>
</evidence>
<dbReference type="InterPro" id="IPR013830">
    <property type="entry name" value="SGNH_hydro"/>
</dbReference>
<dbReference type="SUPFAM" id="SSF54427">
    <property type="entry name" value="NTF2-like"/>
    <property type="match status" value="1"/>
</dbReference>
<dbReference type="InterPro" id="IPR051532">
    <property type="entry name" value="Ester_Hydrolysis_Enzymes"/>
</dbReference>
<dbReference type="Gene3D" id="3.40.50.1110">
    <property type="entry name" value="SGNH hydrolase"/>
    <property type="match status" value="1"/>
</dbReference>
<name>A0A8J2UAA9_9BACT</name>
<dbReference type="Pfam" id="PF13472">
    <property type="entry name" value="Lipase_GDSL_2"/>
    <property type="match status" value="1"/>
</dbReference>
<dbReference type="Proteomes" id="UP000607559">
    <property type="component" value="Unassembled WGS sequence"/>
</dbReference>
<comment type="caution">
    <text evidence="2">The sequence shown here is derived from an EMBL/GenBank/DDBJ whole genome shotgun (WGS) entry which is preliminary data.</text>
</comment>
<gene>
    <name evidence="2" type="ORF">GCM10011511_11870</name>
</gene>
<evidence type="ECO:0000313" key="2">
    <source>
        <dbReference type="EMBL" id="GGA90247.1"/>
    </source>
</evidence>
<dbReference type="Gene3D" id="3.10.450.50">
    <property type="match status" value="1"/>
</dbReference>
<dbReference type="InterPro" id="IPR032710">
    <property type="entry name" value="NTF2-like_dom_sf"/>
</dbReference>
<dbReference type="SUPFAM" id="SSF52266">
    <property type="entry name" value="SGNH hydrolase"/>
    <property type="match status" value="1"/>
</dbReference>
<sequence length="343" mass="38929">MGAAGLLLAACHSGGHPDDPALLQRVLTDYFDAIGQHDTAKMQALTTNDFILYEDGLIWNNDSAFKNIRRHLPFTVKYTLGNMHSYVDEHSGDCVYTNRADFVFHDSDNVHIEFLETASFRKTAAGWKMNVLHVTEREPRYDTIRYLRDHYAQRLKVFAAEPLVMGRLVFLGNSITELGDWKKLTGDSTAVNRGIAADNSFGVLDRLGEVIARRPRKLFLEIGINDIAQDIPVGVIENNIYSIARLVRAGSPNTSVYVTSILPTNNDVRQEYPELYGKNGIVQRLNYELRLHAMENGFGYIDVWRRVVTADGDLHRRYARPDGLHLNEAGYRVWAELIRNLPH</sequence>
<reference evidence="2" key="2">
    <citation type="submission" date="2020-09" db="EMBL/GenBank/DDBJ databases">
        <authorList>
            <person name="Sun Q."/>
            <person name="Zhou Y."/>
        </authorList>
    </citation>
    <scope>NUCLEOTIDE SEQUENCE</scope>
    <source>
        <strain evidence="2">CGMCC 1.15448</strain>
    </source>
</reference>
<dbReference type="PANTHER" id="PTHR30383">
    <property type="entry name" value="THIOESTERASE 1/PROTEASE 1/LYSOPHOSPHOLIPASE L1"/>
    <property type="match status" value="1"/>
</dbReference>
<dbReference type="AlphaFoldDB" id="A0A8J2UAA9"/>